<organism evidence="2">
    <name type="scientific">Noccaea caerulescens</name>
    <name type="common">Alpine penny-cress</name>
    <name type="synonym">Thlaspi caerulescens</name>
    <dbReference type="NCBI Taxonomy" id="107243"/>
    <lineage>
        <taxon>Eukaryota</taxon>
        <taxon>Viridiplantae</taxon>
        <taxon>Streptophyta</taxon>
        <taxon>Embryophyta</taxon>
        <taxon>Tracheophyta</taxon>
        <taxon>Spermatophyta</taxon>
        <taxon>Magnoliopsida</taxon>
        <taxon>eudicotyledons</taxon>
        <taxon>Gunneridae</taxon>
        <taxon>Pentapetalae</taxon>
        <taxon>rosids</taxon>
        <taxon>malvids</taxon>
        <taxon>Brassicales</taxon>
        <taxon>Brassicaceae</taxon>
        <taxon>Coluteocarpeae</taxon>
        <taxon>Noccaea</taxon>
    </lineage>
</organism>
<reference evidence="2" key="1">
    <citation type="submission" date="2016-07" db="EMBL/GenBank/DDBJ databases">
        <title>De novo transcriptome assembly of four accessions of the metal hyperaccumulator plant Noccaea caerulescens.</title>
        <authorList>
            <person name="Blande D."/>
            <person name="Halimaa P."/>
            <person name="Tervahauta A.I."/>
            <person name="Aarts M.G."/>
            <person name="Karenlampi S.O."/>
        </authorList>
    </citation>
    <scope>NUCLEOTIDE SEQUENCE</scope>
</reference>
<name>A0A1J3EJW9_NOCCA</name>
<feature type="transmembrane region" description="Helical" evidence="1">
    <location>
        <begin position="40"/>
        <end position="61"/>
    </location>
</feature>
<proteinExistence type="predicted"/>
<keyword evidence="1" id="KW-0472">Membrane</keyword>
<sequence length="98" mass="11592">MEVIPFRRSLFTQPLQLIDLSFLCEQKKTKMKKEREKKSLGVFDLVAFSSFFFFLGNWVIISSKISLLYIFCFCSEESQIRSEAPFVFSIFQCFDVNF</sequence>
<keyword evidence="1" id="KW-1133">Transmembrane helix</keyword>
<evidence type="ECO:0000256" key="1">
    <source>
        <dbReference type="SAM" id="Phobius"/>
    </source>
</evidence>
<gene>
    <name evidence="2" type="ORF">LC_TR10862_c0_g1_i1_g.38513</name>
</gene>
<keyword evidence="1" id="KW-0812">Transmembrane</keyword>
<protein>
    <submittedName>
        <fullName evidence="2">Uncharacterized protein</fullName>
    </submittedName>
</protein>
<dbReference type="EMBL" id="GEVK01020438">
    <property type="protein sequence ID" value="JAU32394.1"/>
    <property type="molecule type" value="Transcribed_RNA"/>
</dbReference>
<dbReference type="AlphaFoldDB" id="A0A1J3EJW9"/>
<accession>A0A1J3EJW9</accession>
<evidence type="ECO:0000313" key="2">
    <source>
        <dbReference type="EMBL" id="JAU32394.1"/>
    </source>
</evidence>